<reference evidence="2" key="1">
    <citation type="journal article" date="2019" name="Int. J. Syst. Evol. Microbiol.">
        <title>The Global Catalogue of Microorganisms (GCM) 10K type strain sequencing project: providing services to taxonomists for standard genome sequencing and annotation.</title>
        <authorList>
            <consortium name="The Broad Institute Genomics Platform"/>
            <consortium name="The Broad Institute Genome Sequencing Center for Infectious Disease"/>
            <person name="Wu L."/>
            <person name="Ma J."/>
        </authorList>
    </citation>
    <scope>NUCLEOTIDE SEQUENCE [LARGE SCALE GENOMIC DNA]</scope>
    <source>
        <strain evidence="2">FCH27</strain>
    </source>
</reference>
<comment type="caution">
    <text evidence="1">The sequence shown here is derived from an EMBL/GenBank/DDBJ whole genome shotgun (WGS) entry which is preliminary data.</text>
</comment>
<gene>
    <name evidence="1" type="ORF">ACFQO6_04260</name>
</gene>
<organism evidence="1 2">
    <name type="scientific">Nocardioides astragali</name>
    <dbReference type="NCBI Taxonomy" id="1776736"/>
    <lineage>
        <taxon>Bacteria</taxon>
        <taxon>Bacillati</taxon>
        <taxon>Actinomycetota</taxon>
        <taxon>Actinomycetes</taxon>
        <taxon>Propionibacteriales</taxon>
        <taxon>Nocardioidaceae</taxon>
        <taxon>Nocardioides</taxon>
    </lineage>
</organism>
<name>A0ABW2N0Q5_9ACTN</name>
<evidence type="ECO:0008006" key="3">
    <source>
        <dbReference type="Google" id="ProtNLM"/>
    </source>
</evidence>
<dbReference type="RefSeq" id="WP_255889572.1">
    <property type="nucleotide sequence ID" value="NZ_JAFMZM010000002.1"/>
</dbReference>
<keyword evidence="2" id="KW-1185">Reference proteome</keyword>
<sequence>MIRVDRDGVLEPASLERPYGSGRFKGKTEAERVAIEFADHLRDGGTPETFTFKYERYSDADVKFALNQLFGGKCAYCETRYAATQPVDVEHWRPKSEVHERDANGVKIVLPGYHWLASAWENLLPSCIDCNRERGQKDFVTGVEETLGKANQFPVNGPRMAPPASGAPAVVEDVLLLNPCLEDPGAHLDFRDDGAVMPRQDSPKGLASIRVYALNRTELALDRLGIARLIEQRLRTIEGLASVIRDPALTENLRRDLQDLAAHEIDALHEMAQPDREYAALARQLIEESAPPSVRR</sequence>
<evidence type="ECO:0000313" key="2">
    <source>
        <dbReference type="Proteomes" id="UP001596524"/>
    </source>
</evidence>
<protein>
    <recommendedName>
        <fullName evidence="3">HNH endonuclease</fullName>
    </recommendedName>
</protein>
<proteinExistence type="predicted"/>
<dbReference type="Gene3D" id="1.10.30.50">
    <property type="match status" value="1"/>
</dbReference>
<accession>A0ABW2N0Q5</accession>
<dbReference type="Proteomes" id="UP001596524">
    <property type="component" value="Unassembled WGS sequence"/>
</dbReference>
<evidence type="ECO:0000313" key="1">
    <source>
        <dbReference type="EMBL" id="MFC7359475.1"/>
    </source>
</evidence>
<dbReference type="EMBL" id="JBHTCH010000004">
    <property type="protein sequence ID" value="MFC7359475.1"/>
    <property type="molecule type" value="Genomic_DNA"/>
</dbReference>